<feature type="transmembrane region" description="Helical" evidence="8">
    <location>
        <begin position="170"/>
        <end position="193"/>
    </location>
</feature>
<feature type="transmembrane region" description="Helical" evidence="8">
    <location>
        <begin position="98"/>
        <end position="128"/>
    </location>
</feature>
<dbReference type="RefSeq" id="WP_343820745.1">
    <property type="nucleotide sequence ID" value="NZ_BAAAFN010000011.1"/>
</dbReference>
<evidence type="ECO:0000256" key="6">
    <source>
        <dbReference type="ARBA" id="ARBA00023136"/>
    </source>
</evidence>
<keyword evidence="3 7" id="KW-0997">Cell inner membrane</keyword>
<feature type="transmembrane region" description="Helical" evidence="8">
    <location>
        <begin position="365"/>
        <end position="392"/>
    </location>
</feature>
<feature type="domain" description="TRAP C4-dicarboxylate transport system permease DctM subunit" evidence="9">
    <location>
        <begin position="12"/>
        <end position="426"/>
    </location>
</feature>
<keyword evidence="6 8" id="KW-0472">Membrane</keyword>
<comment type="caution">
    <text evidence="10">The sequence shown here is derived from an EMBL/GenBank/DDBJ whole genome shotgun (WGS) entry which is preliminary data.</text>
</comment>
<evidence type="ECO:0000256" key="4">
    <source>
        <dbReference type="ARBA" id="ARBA00022692"/>
    </source>
</evidence>
<keyword evidence="11" id="KW-1185">Reference proteome</keyword>
<feature type="transmembrane region" description="Helical" evidence="8">
    <location>
        <begin position="343"/>
        <end position="359"/>
    </location>
</feature>
<keyword evidence="7" id="KW-0813">Transport</keyword>
<feature type="transmembrane region" description="Helical" evidence="8">
    <location>
        <begin position="224"/>
        <end position="246"/>
    </location>
</feature>
<feature type="transmembrane region" description="Helical" evidence="8">
    <location>
        <begin position="315"/>
        <end position="336"/>
    </location>
</feature>
<evidence type="ECO:0000313" key="11">
    <source>
        <dbReference type="Proteomes" id="UP001501176"/>
    </source>
</evidence>
<evidence type="ECO:0000256" key="8">
    <source>
        <dbReference type="SAM" id="Phobius"/>
    </source>
</evidence>
<evidence type="ECO:0000256" key="5">
    <source>
        <dbReference type="ARBA" id="ARBA00022989"/>
    </source>
</evidence>
<keyword evidence="5 8" id="KW-1133">Transmembrane helix</keyword>
<dbReference type="Pfam" id="PF06808">
    <property type="entry name" value="DctM"/>
    <property type="match status" value="1"/>
</dbReference>
<dbReference type="InterPro" id="IPR004681">
    <property type="entry name" value="TRAP_DctM"/>
</dbReference>
<sequence>MSDPVLGLVSLLVAVVGVLTGFPMAFVFIFVALLFGFMAIGQQVFNLLTYQFFSLMTSVELAAIPLFLFMGYILDQSGLMDRMFRALQIMLGKYKGSLYIIVLATATLFAAATGIVGASVTVLGVMAAPMLIRSGYDTRLSAGVIAAGGTLGILIPPSVMLIVMGPLVGIPVSTLFAAAVIPGLMLSGVYLIYTVIRCQINPRLGPPIPYNGPPLSFLDKLRELFIGVIPITVVILSTLGLIVGGVTTPTDAAATGAFASLVLTAVYRRLSWKALGIAVIRTMEVSAFIMFLIGAANFFGAVFARLGSGQLITEILTSLPVSPLIMLLLMLFLIFLLGGPLEWIPIVLVVVPILLPVAHNLGFDILWFSILVAVTLQTSWLTPPLALSSYFLKGVVPQWSMKDIYLGMIQFVGLQALVVLLLIKFPILVHWLPQVTGLAD</sequence>
<dbReference type="PANTHER" id="PTHR33362:SF7">
    <property type="entry name" value="SLL1103 PROTEIN"/>
    <property type="match status" value="1"/>
</dbReference>
<evidence type="ECO:0000313" key="10">
    <source>
        <dbReference type="EMBL" id="GAA0226985.1"/>
    </source>
</evidence>
<proteinExistence type="predicted"/>
<name>A0ABN0TPN7_9BURK</name>
<feature type="transmembrane region" description="Helical" evidence="8">
    <location>
        <begin position="140"/>
        <end position="164"/>
    </location>
</feature>
<feature type="transmembrane region" description="Helical" evidence="8">
    <location>
        <begin position="12"/>
        <end position="40"/>
    </location>
</feature>
<feature type="transmembrane region" description="Helical" evidence="8">
    <location>
        <begin position="52"/>
        <end position="74"/>
    </location>
</feature>
<comment type="function">
    <text evidence="7">Part of the tripartite ATP-independent periplasmic (TRAP) transport system.</text>
</comment>
<dbReference type="PIRSF" id="PIRSF006066">
    <property type="entry name" value="HI0050"/>
    <property type="match status" value="1"/>
</dbReference>
<feature type="transmembrane region" description="Helical" evidence="8">
    <location>
        <begin position="282"/>
        <end position="303"/>
    </location>
</feature>
<comment type="subcellular location">
    <subcellularLocation>
        <location evidence="1 7">Cell inner membrane</location>
        <topology evidence="1 7">Multi-pass membrane protein</topology>
    </subcellularLocation>
</comment>
<feature type="transmembrane region" description="Helical" evidence="8">
    <location>
        <begin position="404"/>
        <end position="423"/>
    </location>
</feature>
<dbReference type="InterPro" id="IPR010656">
    <property type="entry name" value="DctM"/>
</dbReference>
<reference evidence="10 11" key="1">
    <citation type="journal article" date="2019" name="Int. J. Syst. Evol. Microbiol.">
        <title>The Global Catalogue of Microorganisms (GCM) 10K type strain sequencing project: providing services to taxonomists for standard genome sequencing and annotation.</title>
        <authorList>
            <consortium name="The Broad Institute Genomics Platform"/>
            <consortium name="The Broad Institute Genome Sequencing Center for Infectious Disease"/>
            <person name="Wu L."/>
            <person name="Ma J."/>
        </authorList>
    </citation>
    <scope>NUCLEOTIDE SEQUENCE [LARGE SCALE GENOMIC DNA]</scope>
    <source>
        <strain evidence="10 11">JCM 16240</strain>
    </source>
</reference>
<keyword evidence="4 8" id="KW-0812">Transmembrane</keyword>
<dbReference type="EMBL" id="BAAAFN010000011">
    <property type="protein sequence ID" value="GAA0226985.1"/>
    <property type="molecule type" value="Genomic_DNA"/>
</dbReference>
<organism evidence="10 11">
    <name type="scientific">Castellaniella daejeonensis</name>
    <dbReference type="NCBI Taxonomy" id="659013"/>
    <lineage>
        <taxon>Bacteria</taxon>
        <taxon>Pseudomonadati</taxon>
        <taxon>Pseudomonadota</taxon>
        <taxon>Betaproteobacteria</taxon>
        <taxon>Burkholderiales</taxon>
        <taxon>Alcaligenaceae</taxon>
        <taxon>Castellaniella</taxon>
    </lineage>
</organism>
<evidence type="ECO:0000256" key="1">
    <source>
        <dbReference type="ARBA" id="ARBA00004429"/>
    </source>
</evidence>
<dbReference type="PANTHER" id="PTHR33362">
    <property type="entry name" value="SIALIC ACID TRAP TRANSPORTER PERMEASE PROTEIN SIAT-RELATED"/>
    <property type="match status" value="1"/>
</dbReference>
<gene>
    <name evidence="10" type="ORF">GCM10009125_14960</name>
</gene>
<evidence type="ECO:0000259" key="9">
    <source>
        <dbReference type="Pfam" id="PF06808"/>
    </source>
</evidence>
<evidence type="ECO:0000256" key="2">
    <source>
        <dbReference type="ARBA" id="ARBA00022475"/>
    </source>
</evidence>
<evidence type="ECO:0000256" key="3">
    <source>
        <dbReference type="ARBA" id="ARBA00022519"/>
    </source>
</evidence>
<evidence type="ECO:0000256" key="7">
    <source>
        <dbReference type="RuleBase" id="RU369079"/>
    </source>
</evidence>
<dbReference type="Proteomes" id="UP001501176">
    <property type="component" value="Unassembled WGS sequence"/>
</dbReference>
<accession>A0ABN0TPN7</accession>
<protein>
    <submittedName>
        <fullName evidence="10">TRAP transporter large permease subunit</fullName>
    </submittedName>
</protein>
<keyword evidence="2" id="KW-1003">Cell membrane</keyword>